<accession>B5I3L4</accession>
<dbReference type="InterPro" id="IPR036922">
    <property type="entry name" value="Rieske_2Fe-2S_sf"/>
</dbReference>
<dbReference type="GO" id="GO:0004497">
    <property type="term" value="F:monooxygenase activity"/>
    <property type="evidence" value="ECO:0007669"/>
    <property type="project" value="UniProtKB-ARBA"/>
</dbReference>
<sequence>MSSEYTRERKRHVVFALDELAPGTSRVAELGRRRILVVRDENGALHALSNLCPHQGGPLSGGSVERMWEADRPGEHRRSASRTVAVCPWHNFETDVSTGCSVWEPRPLRAATYRAEVEDGDVVVYV</sequence>
<evidence type="ECO:0000256" key="2">
    <source>
        <dbReference type="ARBA" id="ARBA00022723"/>
    </source>
</evidence>
<keyword evidence="7" id="KW-1185">Reference proteome</keyword>
<keyword evidence="3" id="KW-0408">Iron</keyword>
<dbReference type="Gene3D" id="2.102.10.10">
    <property type="entry name" value="Rieske [2Fe-2S] iron-sulphur domain"/>
    <property type="match status" value="1"/>
</dbReference>
<dbReference type="PROSITE" id="PS51296">
    <property type="entry name" value="RIESKE"/>
    <property type="match status" value="1"/>
</dbReference>
<dbReference type="EMBL" id="CM000951">
    <property type="protein sequence ID" value="EDY59669.1"/>
    <property type="molecule type" value="Genomic_DNA"/>
</dbReference>
<evidence type="ECO:0000256" key="4">
    <source>
        <dbReference type="ARBA" id="ARBA00023014"/>
    </source>
</evidence>
<dbReference type="Proteomes" id="UP000002785">
    <property type="component" value="Chromosome"/>
</dbReference>
<evidence type="ECO:0000313" key="6">
    <source>
        <dbReference type="EMBL" id="EDY59669.1"/>
    </source>
</evidence>
<dbReference type="RefSeq" id="WP_007379350.1">
    <property type="nucleotide sequence ID" value="NZ_CM000951.1"/>
</dbReference>
<dbReference type="SUPFAM" id="SSF50022">
    <property type="entry name" value="ISP domain"/>
    <property type="match status" value="1"/>
</dbReference>
<evidence type="ECO:0000313" key="7">
    <source>
        <dbReference type="Proteomes" id="UP000002785"/>
    </source>
</evidence>
<proteinExistence type="predicted"/>
<keyword evidence="2" id="KW-0479">Metal-binding</keyword>
<dbReference type="GO" id="GO:0016705">
    <property type="term" value="F:oxidoreductase activity, acting on paired donors, with incorporation or reduction of molecular oxygen"/>
    <property type="evidence" value="ECO:0007669"/>
    <property type="project" value="UniProtKB-ARBA"/>
</dbReference>
<dbReference type="GO" id="GO:0051537">
    <property type="term" value="F:2 iron, 2 sulfur cluster binding"/>
    <property type="evidence" value="ECO:0007669"/>
    <property type="project" value="UniProtKB-KW"/>
</dbReference>
<gene>
    <name evidence="6" type="ORF">SSEG_09936</name>
</gene>
<dbReference type="GO" id="GO:0046872">
    <property type="term" value="F:metal ion binding"/>
    <property type="evidence" value="ECO:0007669"/>
    <property type="project" value="UniProtKB-KW"/>
</dbReference>
<reference evidence="6" key="1">
    <citation type="submission" date="2009-10" db="EMBL/GenBank/DDBJ databases">
        <title>The genome sequence of Streptomyces sviceus strain ATCC 29083.</title>
        <authorList>
            <consortium name="The Broad Institute Genome Sequencing Platform"/>
            <consortium name="Broad Institute Microbial Sequencing Center"/>
            <person name="Fischbach M."/>
            <person name="Godfrey P."/>
            <person name="Ward D."/>
            <person name="Young S."/>
            <person name="Zeng Q."/>
            <person name="Koehrsen M."/>
            <person name="Alvarado L."/>
            <person name="Berlin A.M."/>
            <person name="Bochicchio J."/>
            <person name="Borenstein D."/>
            <person name="Chapman S.B."/>
            <person name="Chen Z."/>
            <person name="Engels R."/>
            <person name="Freedman E."/>
            <person name="Gellesch M."/>
            <person name="Goldberg J."/>
            <person name="Griggs A."/>
            <person name="Gujja S."/>
            <person name="Heilman E.R."/>
            <person name="Heiman D.I."/>
            <person name="Hepburn T.A."/>
            <person name="Howarth C."/>
            <person name="Jen D."/>
            <person name="Larson L."/>
            <person name="Lewis B."/>
            <person name="Mehta T."/>
            <person name="Park D."/>
            <person name="Pearson M."/>
            <person name="Richards J."/>
            <person name="Roberts A."/>
            <person name="Saif S."/>
            <person name="Shea T.D."/>
            <person name="Shenoy N."/>
            <person name="Sisk P."/>
            <person name="Stolte C."/>
            <person name="Sykes S.N."/>
            <person name="Thomson T."/>
            <person name="Walk T."/>
            <person name="White J."/>
            <person name="Yandava C."/>
            <person name="Straight P."/>
            <person name="Clardy J."/>
            <person name="Hung D."/>
            <person name="Kolter R."/>
            <person name="Mekalanos J."/>
            <person name="Walker S."/>
            <person name="Walsh C.T."/>
            <person name="Wieland-Brown L.C."/>
            <person name="Haas B."/>
            <person name="Nusbaum C."/>
            <person name="Birren B."/>
        </authorList>
    </citation>
    <scope>NUCLEOTIDE SEQUENCE [LARGE SCALE GENOMIC DNA]</scope>
    <source>
        <strain evidence="6">ATCC 29083</strain>
    </source>
</reference>
<dbReference type="AlphaFoldDB" id="B5I3L4"/>
<keyword evidence="1" id="KW-0001">2Fe-2S</keyword>
<keyword evidence="4" id="KW-0411">Iron-sulfur</keyword>
<dbReference type="Pfam" id="PF00355">
    <property type="entry name" value="Rieske"/>
    <property type="match status" value="1"/>
</dbReference>
<dbReference type="OrthoDB" id="5243643at2"/>
<dbReference type="PANTHER" id="PTHR21496">
    <property type="entry name" value="FERREDOXIN-RELATED"/>
    <property type="match status" value="1"/>
</dbReference>
<dbReference type="CDD" id="cd03467">
    <property type="entry name" value="Rieske"/>
    <property type="match status" value="1"/>
</dbReference>
<dbReference type="PANTHER" id="PTHR21496:SF23">
    <property type="entry name" value="3-PHENYLPROPIONATE_CINNAMIC ACID DIOXYGENASE FERREDOXIN SUBUNIT"/>
    <property type="match status" value="1"/>
</dbReference>
<evidence type="ECO:0000256" key="1">
    <source>
        <dbReference type="ARBA" id="ARBA00022714"/>
    </source>
</evidence>
<protein>
    <recommendedName>
        <fullName evidence="5">Rieske domain-containing protein</fullName>
    </recommendedName>
</protein>
<evidence type="ECO:0000256" key="3">
    <source>
        <dbReference type="ARBA" id="ARBA00023004"/>
    </source>
</evidence>
<dbReference type="eggNOG" id="COG2146">
    <property type="taxonomic scope" value="Bacteria"/>
</dbReference>
<evidence type="ECO:0000259" key="5">
    <source>
        <dbReference type="PROSITE" id="PS51296"/>
    </source>
</evidence>
<dbReference type="HOGENOM" id="CLU_055690_5_0_11"/>
<feature type="domain" description="Rieske" evidence="5">
    <location>
        <begin position="12"/>
        <end position="124"/>
    </location>
</feature>
<dbReference type="InterPro" id="IPR017941">
    <property type="entry name" value="Rieske_2Fe-2S"/>
</dbReference>
<name>B5I3L4_STRX2</name>
<organism evidence="6 7">
    <name type="scientific">Streptomyces sviceus (strain ATCC 29083 / DSM 924 / JCM 4929 / NBRC 13980 / NCIMB 11184 / NRRL 5439 / UC 5370)</name>
    <dbReference type="NCBI Taxonomy" id="463191"/>
    <lineage>
        <taxon>Bacteria</taxon>
        <taxon>Bacillati</taxon>
        <taxon>Actinomycetota</taxon>
        <taxon>Actinomycetes</taxon>
        <taxon>Kitasatosporales</taxon>
        <taxon>Streptomycetaceae</taxon>
        <taxon>Streptomyces</taxon>
    </lineage>
</organism>